<evidence type="ECO:0000256" key="2">
    <source>
        <dbReference type="ARBA" id="ARBA00022840"/>
    </source>
</evidence>
<evidence type="ECO:0000313" key="9">
    <source>
        <dbReference type="EMBL" id="OGC06114.1"/>
    </source>
</evidence>
<dbReference type="Pfam" id="PF01256">
    <property type="entry name" value="Carb_kinase"/>
    <property type="match status" value="1"/>
</dbReference>
<dbReference type="PROSITE" id="PS51383">
    <property type="entry name" value="YJEF_C_3"/>
    <property type="match status" value="1"/>
</dbReference>
<feature type="domain" description="YjeF C-terminal" evidence="8">
    <location>
        <begin position="2"/>
        <end position="271"/>
    </location>
</feature>
<comment type="subunit">
    <text evidence="6">Homotetramer.</text>
</comment>
<feature type="binding site" evidence="6">
    <location>
        <position position="211"/>
    </location>
    <ligand>
        <name>AMP</name>
        <dbReference type="ChEBI" id="CHEBI:456215"/>
    </ligand>
</feature>
<proteinExistence type="inferred from homology"/>
<evidence type="ECO:0000256" key="5">
    <source>
        <dbReference type="ARBA" id="ARBA00023239"/>
    </source>
</evidence>
<dbReference type="Gene3D" id="3.40.1190.20">
    <property type="match status" value="1"/>
</dbReference>
<dbReference type="PANTHER" id="PTHR12592">
    <property type="entry name" value="ATP-DEPENDENT (S)-NAD(P)H-HYDRATE DEHYDRATASE FAMILY MEMBER"/>
    <property type="match status" value="1"/>
</dbReference>
<name>A0A1F4RD43_UNCSA</name>
<dbReference type="EMBL" id="METP01000028">
    <property type="protein sequence ID" value="OGC06114.1"/>
    <property type="molecule type" value="Genomic_DNA"/>
</dbReference>
<dbReference type="GO" id="GO:0110051">
    <property type="term" value="P:metabolite repair"/>
    <property type="evidence" value="ECO:0007669"/>
    <property type="project" value="TreeGrafter"/>
</dbReference>
<evidence type="ECO:0000256" key="7">
    <source>
        <dbReference type="SAM" id="Phobius"/>
    </source>
</evidence>
<evidence type="ECO:0000313" key="10">
    <source>
        <dbReference type="Proteomes" id="UP000176938"/>
    </source>
</evidence>
<feature type="transmembrane region" description="Helical" evidence="7">
    <location>
        <begin position="21"/>
        <end position="43"/>
    </location>
</feature>
<keyword evidence="7" id="KW-1133">Transmembrane helix</keyword>
<dbReference type="AlphaFoldDB" id="A0A1F4RD43"/>
<comment type="cofactor">
    <cofactor evidence="6">
        <name>Mg(2+)</name>
        <dbReference type="ChEBI" id="CHEBI:18420"/>
    </cofactor>
</comment>
<dbReference type="GO" id="GO:0052856">
    <property type="term" value="F:NAD(P)HX epimerase activity"/>
    <property type="evidence" value="ECO:0007669"/>
    <property type="project" value="TreeGrafter"/>
</dbReference>
<dbReference type="InterPro" id="IPR017953">
    <property type="entry name" value="Carbohydrate_kinase_pred_CS"/>
</dbReference>
<dbReference type="GO" id="GO:0046496">
    <property type="term" value="P:nicotinamide nucleotide metabolic process"/>
    <property type="evidence" value="ECO:0007669"/>
    <property type="project" value="UniProtKB-UniRule"/>
</dbReference>
<dbReference type="PANTHER" id="PTHR12592:SF0">
    <property type="entry name" value="ATP-DEPENDENT (S)-NAD(P)H-HYDRATE DEHYDRATASE"/>
    <property type="match status" value="1"/>
</dbReference>
<dbReference type="InterPro" id="IPR000631">
    <property type="entry name" value="CARKD"/>
</dbReference>
<dbReference type="PROSITE" id="PS01050">
    <property type="entry name" value="YJEF_C_2"/>
    <property type="match status" value="1"/>
</dbReference>
<accession>A0A1F4RD43</accession>
<feature type="binding site" evidence="6">
    <location>
        <position position="37"/>
    </location>
    <ligand>
        <name>(6S)-NADPHX</name>
        <dbReference type="ChEBI" id="CHEBI:64076"/>
    </ligand>
</feature>
<evidence type="ECO:0000256" key="4">
    <source>
        <dbReference type="ARBA" id="ARBA00023027"/>
    </source>
</evidence>
<keyword evidence="1 6" id="KW-0547">Nucleotide-binding</keyword>
<gene>
    <name evidence="6" type="primary">nnrD</name>
    <name evidence="9" type="ORF">A3H38_01410</name>
</gene>
<keyword evidence="7" id="KW-0812">Transmembrane</keyword>
<reference evidence="9 10" key="1">
    <citation type="journal article" date="2016" name="Nat. Commun.">
        <title>Thousands of microbial genomes shed light on interconnected biogeochemical processes in an aquifer system.</title>
        <authorList>
            <person name="Anantharaman K."/>
            <person name="Brown C.T."/>
            <person name="Hug L.A."/>
            <person name="Sharon I."/>
            <person name="Castelle C.J."/>
            <person name="Probst A.J."/>
            <person name="Thomas B.C."/>
            <person name="Singh A."/>
            <person name="Wilkins M.J."/>
            <person name="Karaoz U."/>
            <person name="Brodie E.L."/>
            <person name="Williams K.H."/>
            <person name="Hubbard S.S."/>
            <person name="Banfield J.F."/>
        </authorList>
    </citation>
    <scope>NUCLEOTIDE SEQUENCE [LARGE SCALE GENOMIC DNA]</scope>
</reference>
<protein>
    <recommendedName>
        <fullName evidence="6">ADP-dependent (S)-NAD(P)H-hydrate dehydratase</fullName>
        <ecNumber evidence="6">4.2.1.136</ecNumber>
    </recommendedName>
    <alternativeName>
        <fullName evidence="6">ADP-dependent NAD(P)HX dehydratase</fullName>
    </alternativeName>
</protein>
<evidence type="ECO:0000256" key="6">
    <source>
        <dbReference type="HAMAP-Rule" id="MF_01965"/>
    </source>
</evidence>
<evidence type="ECO:0000256" key="3">
    <source>
        <dbReference type="ARBA" id="ARBA00022857"/>
    </source>
</evidence>
<comment type="caution">
    <text evidence="9">The sequence shown here is derived from an EMBL/GenBank/DDBJ whole genome shotgun (WGS) entry which is preliminary data.</text>
</comment>
<keyword evidence="5 6" id="KW-0456">Lyase</keyword>
<keyword evidence="4 6" id="KW-0520">NAD</keyword>
<dbReference type="Proteomes" id="UP000176938">
    <property type="component" value="Unassembled WGS sequence"/>
</dbReference>
<feature type="binding site" evidence="6">
    <location>
        <position position="93"/>
    </location>
    <ligand>
        <name>(6S)-NADPHX</name>
        <dbReference type="ChEBI" id="CHEBI:64076"/>
    </ligand>
</feature>
<dbReference type="CDD" id="cd01171">
    <property type="entry name" value="YXKO-related"/>
    <property type="match status" value="1"/>
</dbReference>
<feature type="binding site" evidence="6">
    <location>
        <begin position="182"/>
        <end position="186"/>
    </location>
    <ligand>
        <name>AMP</name>
        <dbReference type="ChEBI" id="CHEBI:456215"/>
    </ligand>
</feature>
<comment type="catalytic activity">
    <reaction evidence="6">
        <text>(6S)-NADPHX + ADP = AMP + phosphate + NADPH + H(+)</text>
        <dbReference type="Rhea" id="RHEA:32235"/>
        <dbReference type="ChEBI" id="CHEBI:15378"/>
        <dbReference type="ChEBI" id="CHEBI:43474"/>
        <dbReference type="ChEBI" id="CHEBI:57783"/>
        <dbReference type="ChEBI" id="CHEBI:64076"/>
        <dbReference type="ChEBI" id="CHEBI:456215"/>
        <dbReference type="ChEBI" id="CHEBI:456216"/>
        <dbReference type="EC" id="4.2.1.136"/>
    </reaction>
</comment>
<dbReference type="GO" id="GO:0052855">
    <property type="term" value="F:ADP-dependent NAD(P)H-hydrate dehydratase activity"/>
    <property type="evidence" value="ECO:0007669"/>
    <property type="project" value="UniProtKB-UniRule"/>
</dbReference>
<comment type="function">
    <text evidence="6">Catalyzes the dehydration of the S-form of NAD(P)HX at the expense of ADP, which is converted to AMP. Together with NAD(P)HX epimerase, which catalyzes the epimerization of the S- and R-forms, the enzyme allows the repair of both epimers of NAD(P)HX, a damaged form of NAD(P)H that is a result of enzymatic or heat-dependent hydration.</text>
</comment>
<keyword evidence="7" id="KW-0472">Membrane</keyword>
<dbReference type="NCBIfam" id="TIGR00196">
    <property type="entry name" value="yjeF_cterm"/>
    <property type="match status" value="1"/>
</dbReference>
<keyword evidence="2 6" id="KW-0067">ATP-binding</keyword>
<dbReference type="SUPFAM" id="SSF53613">
    <property type="entry name" value="Ribokinase-like"/>
    <property type="match status" value="1"/>
</dbReference>
<sequence length="272" mass="28784">MLKNNISKILPKRKKSSHKGDYGKVLIVAGSAGMTGAAVLSAIGCLRSGAGLTYLAVPKDLVPFVDSMTPEVITLSFDEINNIKPNVVAIGPGLSVSWQMNKLVKKMLRAYSLITYVLDADGLNNLADNPEVIARVKANVIITPHPGELSRLIKKSVDYIQNNRLAVAKETARRFNCVVVLKGYRTVVADPSGNSFVNDTGNPGMASAGVGDVLTGMIAGFAAQGLVSGEAAILGVYLHGVAGDLAAKEKTEYGMIASDLVEMIPNALQKFR</sequence>
<evidence type="ECO:0000256" key="1">
    <source>
        <dbReference type="ARBA" id="ARBA00022741"/>
    </source>
</evidence>
<feature type="binding site" evidence="6">
    <location>
        <position position="145"/>
    </location>
    <ligand>
        <name>(6S)-NADPHX</name>
        <dbReference type="ChEBI" id="CHEBI:64076"/>
    </ligand>
</feature>
<feature type="binding site" evidence="6">
    <location>
        <position position="212"/>
    </location>
    <ligand>
        <name>(6S)-NADPHX</name>
        <dbReference type="ChEBI" id="CHEBI:64076"/>
    </ligand>
</feature>
<comment type="similarity">
    <text evidence="6">Belongs to the NnrD/CARKD family.</text>
</comment>
<dbReference type="InterPro" id="IPR029056">
    <property type="entry name" value="Ribokinase-like"/>
</dbReference>
<evidence type="ECO:0000259" key="8">
    <source>
        <dbReference type="PROSITE" id="PS51383"/>
    </source>
</evidence>
<dbReference type="EC" id="4.2.1.136" evidence="6"/>
<organism evidence="9 10">
    <name type="scientific">candidate division WOR-1 bacterium RIFCSPLOWO2_02_FULL_46_20</name>
    <dbReference type="NCBI Taxonomy" id="1802567"/>
    <lineage>
        <taxon>Bacteria</taxon>
        <taxon>Bacillati</taxon>
        <taxon>Saganbacteria</taxon>
    </lineage>
</organism>
<dbReference type="HAMAP" id="MF_01965">
    <property type="entry name" value="NADHX_dehydratase"/>
    <property type="match status" value="1"/>
</dbReference>
<keyword evidence="3 6" id="KW-0521">NADP</keyword>
<dbReference type="GO" id="GO:0005524">
    <property type="term" value="F:ATP binding"/>
    <property type="evidence" value="ECO:0007669"/>
    <property type="project" value="UniProtKB-KW"/>
</dbReference>
<comment type="catalytic activity">
    <reaction evidence="6">
        <text>(6S)-NADHX + ADP = AMP + phosphate + NADH + H(+)</text>
        <dbReference type="Rhea" id="RHEA:32223"/>
        <dbReference type="ChEBI" id="CHEBI:15378"/>
        <dbReference type="ChEBI" id="CHEBI:43474"/>
        <dbReference type="ChEBI" id="CHEBI:57945"/>
        <dbReference type="ChEBI" id="CHEBI:64074"/>
        <dbReference type="ChEBI" id="CHEBI:456215"/>
        <dbReference type="ChEBI" id="CHEBI:456216"/>
        <dbReference type="EC" id="4.2.1.136"/>
    </reaction>
</comment>